<dbReference type="AlphaFoldDB" id="A0ABD3UP95"/>
<organism evidence="2 3">
    <name type="scientific">Penstemon smallii</name>
    <dbReference type="NCBI Taxonomy" id="265156"/>
    <lineage>
        <taxon>Eukaryota</taxon>
        <taxon>Viridiplantae</taxon>
        <taxon>Streptophyta</taxon>
        <taxon>Embryophyta</taxon>
        <taxon>Tracheophyta</taxon>
        <taxon>Spermatophyta</taxon>
        <taxon>Magnoliopsida</taxon>
        <taxon>eudicotyledons</taxon>
        <taxon>Gunneridae</taxon>
        <taxon>Pentapetalae</taxon>
        <taxon>asterids</taxon>
        <taxon>lamiids</taxon>
        <taxon>Lamiales</taxon>
        <taxon>Plantaginaceae</taxon>
        <taxon>Cheloneae</taxon>
        <taxon>Penstemon</taxon>
    </lineage>
</organism>
<name>A0ABD3UP95_9LAMI</name>
<dbReference type="EMBL" id="JBJXBP010000001">
    <property type="protein sequence ID" value="KAL3851324.1"/>
    <property type="molecule type" value="Genomic_DNA"/>
</dbReference>
<reference evidence="2 3" key="1">
    <citation type="submission" date="2024-12" db="EMBL/GenBank/DDBJ databases">
        <title>The unique morphological basis and parallel evolutionary history of personate flowers in Penstemon.</title>
        <authorList>
            <person name="Depatie T.H."/>
            <person name="Wessinger C.A."/>
        </authorList>
    </citation>
    <scope>NUCLEOTIDE SEQUENCE [LARGE SCALE GENOMIC DNA]</scope>
    <source>
        <strain evidence="2">WTNN_2</strain>
        <tissue evidence="2">Leaf</tissue>
    </source>
</reference>
<keyword evidence="1" id="KW-1133">Transmembrane helix</keyword>
<evidence type="ECO:0000313" key="3">
    <source>
        <dbReference type="Proteomes" id="UP001634393"/>
    </source>
</evidence>
<comment type="caution">
    <text evidence="2">The sequence shown here is derived from an EMBL/GenBank/DDBJ whole genome shotgun (WGS) entry which is preliminary data.</text>
</comment>
<dbReference type="PANTHER" id="PTHR33879:SF3">
    <property type="entry name" value="17.6 KDA CLASS II HEAT SHOCK PROTEIN-RELATED"/>
    <property type="match status" value="1"/>
</dbReference>
<keyword evidence="1" id="KW-0812">Transmembrane</keyword>
<accession>A0ABD3UP95</accession>
<sequence length="194" mass="21646">MISTTRICTPSLKNRIFAINSYLIILSGFLLVNSDFPLSQMKVHPMPRKRNITLRYDVGSALSQANSCLQKKLRRLPHVFSKVVELPFHSSADVAIDETSERFRFTVATDDITGDVRADAIEIYPGIAKIVIRGIGEVDTSGTELGLNLWRYRLPACTRPELASAAYHDGELVWDRDLGACSCKLEGNFTIVPF</sequence>
<gene>
    <name evidence="2" type="ORF">ACJIZ3_013206</name>
</gene>
<keyword evidence="1" id="KW-0472">Membrane</keyword>
<evidence type="ECO:0000256" key="1">
    <source>
        <dbReference type="SAM" id="Phobius"/>
    </source>
</evidence>
<feature type="transmembrane region" description="Helical" evidence="1">
    <location>
        <begin position="12"/>
        <end position="32"/>
    </location>
</feature>
<keyword evidence="3" id="KW-1185">Reference proteome</keyword>
<evidence type="ECO:0000313" key="2">
    <source>
        <dbReference type="EMBL" id="KAL3851324.1"/>
    </source>
</evidence>
<dbReference type="Proteomes" id="UP001634393">
    <property type="component" value="Unassembled WGS sequence"/>
</dbReference>
<dbReference type="PANTHER" id="PTHR33879">
    <property type="entry name" value="17.6 KDA CLASS II HEAT SHOCK PROTEIN-RELATED"/>
    <property type="match status" value="1"/>
</dbReference>
<protein>
    <submittedName>
        <fullName evidence="2">Uncharacterized protein</fullName>
    </submittedName>
</protein>
<proteinExistence type="predicted"/>